<dbReference type="Gene3D" id="3.90.550.10">
    <property type="entry name" value="Spore Coat Polysaccharide Biosynthesis Protein SpsA, Chain A"/>
    <property type="match status" value="1"/>
</dbReference>
<sequence>MPWTESAGFTESRVDGSHRSTAGAPVTRALSIVVPCYNEEECLRQLHARVTAAARKAVDENYELVLVDDGSKDATWPMIAELARTDPRVVAVRLSRNHGHQIALSAGLDICRGDLVFVVDADLQDPPELLGPMIETLRANQADVVYGKRSVRKGETKMKRATAKLFYRLLASISDGVDIPLDSGDFRLLTRRALDVLRSMPESSRFIRGMVAWVGFKQVPFEYEREERWAGNTKYPIAKMLRLAADALTGFSIAPLRLASYAGIALSLVAILLVVYALVGWLAGEAVEGWTSLMIVVLVMGSVQMFVLGVIGEYVGRLYNQAKQRPLYIVSEIAGSVAGTEEFDPIRRRNLGIVAHTLPTR</sequence>
<evidence type="ECO:0000256" key="8">
    <source>
        <dbReference type="SAM" id="Phobius"/>
    </source>
</evidence>
<dbReference type="InterPro" id="IPR001173">
    <property type="entry name" value="Glyco_trans_2-like"/>
</dbReference>
<evidence type="ECO:0000256" key="4">
    <source>
        <dbReference type="ARBA" id="ARBA00022692"/>
    </source>
</evidence>
<keyword evidence="6 8" id="KW-0472">Membrane</keyword>
<keyword evidence="5 8" id="KW-1133">Transmembrane helix</keyword>
<gene>
    <name evidence="10" type="ORF">K3174_04350</name>
</gene>
<accession>A0ABS7J353</accession>
<evidence type="ECO:0000313" key="11">
    <source>
        <dbReference type="Proteomes" id="UP000755104"/>
    </source>
</evidence>
<proteinExistence type="predicted"/>
<dbReference type="PANTHER" id="PTHR48090">
    <property type="entry name" value="UNDECAPRENYL-PHOSPHATE 4-DEOXY-4-FORMAMIDO-L-ARABINOSE TRANSFERASE-RELATED"/>
    <property type="match status" value="1"/>
</dbReference>
<organism evidence="10 11">
    <name type="scientific">Qipengyuania qiaonensis</name>
    <dbReference type="NCBI Taxonomy" id="2867240"/>
    <lineage>
        <taxon>Bacteria</taxon>
        <taxon>Pseudomonadati</taxon>
        <taxon>Pseudomonadota</taxon>
        <taxon>Alphaproteobacteria</taxon>
        <taxon>Sphingomonadales</taxon>
        <taxon>Erythrobacteraceae</taxon>
        <taxon>Qipengyuania</taxon>
    </lineage>
</organism>
<reference evidence="10 11" key="1">
    <citation type="submission" date="2021-08" db="EMBL/GenBank/DDBJ databases">
        <title>Comparative Genomics Analysis of the Genus Qipengyuania Reveals Extensive Genetic Diversity and Metabolic Versatility, Including the Description of Fifteen Novel Species.</title>
        <authorList>
            <person name="Liu Y."/>
        </authorList>
    </citation>
    <scope>NUCLEOTIDE SEQUENCE [LARGE SCALE GENOMIC DNA]</scope>
    <source>
        <strain evidence="10 11">6D47A</strain>
    </source>
</reference>
<keyword evidence="2" id="KW-0328">Glycosyltransferase</keyword>
<evidence type="ECO:0000259" key="9">
    <source>
        <dbReference type="Pfam" id="PF00535"/>
    </source>
</evidence>
<keyword evidence="3" id="KW-0808">Transferase</keyword>
<comment type="subcellular location">
    <subcellularLocation>
        <location evidence="1">Membrane</location>
        <topology evidence="1">Multi-pass membrane protein</topology>
    </subcellularLocation>
</comment>
<evidence type="ECO:0000256" key="6">
    <source>
        <dbReference type="ARBA" id="ARBA00023136"/>
    </source>
</evidence>
<evidence type="ECO:0000256" key="2">
    <source>
        <dbReference type="ARBA" id="ARBA00022676"/>
    </source>
</evidence>
<dbReference type="Proteomes" id="UP000755104">
    <property type="component" value="Unassembled WGS sequence"/>
</dbReference>
<feature type="transmembrane region" description="Helical" evidence="8">
    <location>
        <begin position="258"/>
        <end position="283"/>
    </location>
</feature>
<feature type="region of interest" description="Disordered" evidence="7">
    <location>
        <begin position="1"/>
        <end position="21"/>
    </location>
</feature>
<protein>
    <submittedName>
        <fullName evidence="10">Glycosyltransferase family 2 protein</fullName>
    </submittedName>
</protein>
<dbReference type="Pfam" id="PF00535">
    <property type="entry name" value="Glycos_transf_2"/>
    <property type="match status" value="1"/>
</dbReference>
<keyword evidence="11" id="KW-1185">Reference proteome</keyword>
<evidence type="ECO:0000256" key="7">
    <source>
        <dbReference type="SAM" id="MobiDB-lite"/>
    </source>
</evidence>
<feature type="domain" description="Glycosyltransferase 2-like" evidence="9">
    <location>
        <begin position="31"/>
        <end position="195"/>
    </location>
</feature>
<dbReference type="InterPro" id="IPR029044">
    <property type="entry name" value="Nucleotide-diphossugar_trans"/>
</dbReference>
<dbReference type="CDD" id="cd04187">
    <property type="entry name" value="DPM1_like_bac"/>
    <property type="match status" value="1"/>
</dbReference>
<evidence type="ECO:0000256" key="5">
    <source>
        <dbReference type="ARBA" id="ARBA00022989"/>
    </source>
</evidence>
<name>A0ABS7J353_9SPHN</name>
<dbReference type="InterPro" id="IPR050256">
    <property type="entry name" value="Glycosyltransferase_2"/>
</dbReference>
<dbReference type="SUPFAM" id="SSF53448">
    <property type="entry name" value="Nucleotide-diphospho-sugar transferases"/>
    <property type="match status" value="1"/>
</dbReference>
<dbReference type="EMBL" id="JAIGNO010000002">
    <property type="protein sequence ID" value="MBX7481749.1"/>
    <property type="molecule type" value="Genomic_DNA"/>
</dbReference>
<feature type="transmembrane region" description="Helical" evidence="8">
    <location>
        <begin position="289"/>
        <end position="315"/>
    </location>
</feature>
<comment type="caution">
    <text evidence="10">The sequence shown here is derived from an EMBL/GenBank/DDBJ whole genome shotgun (WGS) entry which is preliminary data.</text>
</comment>
<evidence type="ECO:0000256" key="1">
    <source>
        <dbReference type="ARBA" id="ARBA00004141"/>
    </source>
</evidence>
<keyword evidence="4 8" id="KW-0812">Transmembrane</keyword>
<evidence type="ECO:0000313" key="10">
    <source>
        <dbReference type="EMBL" id="MBX7481749.1"/>
    </source>
</evidence>
<dbReference type="PANTHER" id="PTHR48090:SF1">
    <property type="entry name" value="PROPHAGE BACTOPRENOL GLUCOSYL TRANSFERASE HOMOLOG"/>
    <property type="match status" value="1"/>
</dbReference>
<evidence type="ECO:0000256" key="3">
    <source>
        <dbReference type="ARBA" id="ARBA00022679"/>
    </source>
</evidence>